<gene>
    <name evidence="2" type="ORF">KC19_11G046900</name>
</gene>
<evidence type="ECO:0000256" key="1">
    <source>
        <dbReference type="SAM" id="MobiDB-lite"/>
    </source>
</evidence>
<dbReference type="EMBL" id="CM026432">
    <property type="protein sequence ID" value="KAG0556353.1"/>
    <property type="molecule type" value="Genomic_DNA"/>
</dbReference>
<keyword evidence="3" id="KW-1185">Reference proteome</keyword>
<accession>A0A8T0GB05</accession>
<feature type="region of interest" description="Disordered" evidence="1">
    <location>
        <begin position="542"/>
        <end position="561"/>
    </location>
</feature>
<sequence length="892" mass="99210">MRKLDPRLAYASKEDAHQIDDWPEAHNRKSEDVLVRYKDTRGGKGLSARMDPHAWSDLPTDTDDEFAETATSPAWNGAKETLSPKSATESKTGISSQRMQQPKPTVTSRNHEAVKTGAEVKTQCLASEDHWETDAFEGALRQESDTKSDTQKEKRVTSTTLPISVVTPQNDPRSPSRVTEGEKAREGDDAEPQRVPTLRIVPGRSSFMKSPPRAPTQKGAIDEQATMKMSHRYYTSGVDSNRRRSIPSRVAVKDAESGKEDKHRNRKRKVKKETITVLQAEYKSRTHRGAINEEDSVKELIECSSSSLDSDCSDAECKKGSALCEEEDSEESFRQMILQKYLVKLPEKAKKMQSVGRVSNDTKQKEGQCKSPATSQTKIWSDASDHRYFTGKNLHPISPSRSPSRLQVHVPKKKSCNPEAPLYRTDAVRQTVSQPAAVLEKGRAPLKEPTVTEKSSLMILLRKSWSLGDLRHSKGLGDICTLNGRPLTHREIVDMENSLTEQEKRAIERQIRSKVPKVPMSDDSQTMKSGESCFAMEKIEGKHQDDTCPKQTSERYNNSTKKGIRSAEITTAIHQDDISCPQQTSEGQNSVTSKGNRSVEISTVVLGDLPQTMAPEEGKDVSEFRCDCFPPSVLSKAQLYELSGEMGGHFQGRVAGQGLSALALFPGTEIDSEKSFESGASLLPLVELPSVDGSGGGRIEERQVKLHGRGAKESSDGVSHHRAAGRQAKHGNAAEDSRNGFIKQKFRINKVTAVVPFDSCEGDQVLPDVPLAGQPASHTLLEQQNEVEFKQYIADERRQEASKHRSTEQHYNGTEMLAQQRRGFWDSSQELQKEKQTLLKRLQDLEVVSLSRLCSHLVGSPQRQPSCQLPDENSQESWRFSIPVTDCEPCRG</sequence>
<protein>
    <submittedName>
        <fullName evidence="2">Uncharacterized protein</fullName>
    </submittedName>
</protein>
<evidence type="ECO:0000313" key="3">
    <source>
        <dbReference type="Proteomes" id="UP000822688"/>
    </source>
</evidence>
<feature type="region of interest" description="Disordered" evidence="1">
    <location>
        <begin position="1"/>
        <end position="27"/>
    </location>
</feature>
<proteinExistence type="predicted"/>
<feature type="compositionally biased region" description="Basic residues" evidence="1">
    <location>
        <begin position="720"/>
        <end position="729"/>
    </location>
</feature>
<feature type="compositionally biased region" description="Basic and acidic residues" evidence="1">
    <location>
        <begin position="707"/>
        <end position="719"/>
    </location>
</feature>
<dbReference type="EMBL" id="CM026432">
    <property type="protein sequence ID" value="KAG0556354.1"/>
    <property type="molecule type" value="Genomic_DNA"/>
</dbReference>
<feature type="compositionally biased region" description="Polar residues" evidence="1">
    <location>
        <begin position="157"/>
        <end position="177"/>
    </location>
</feature>
<feature type="compositionally biased region" description="Basic and acidic residues" evidence="1">
    <location>
        <begin position="251"/>
        <end position="263"/>
    </location>
</feature>
<evidence type="ECO:0000313" key="2">
    <source>
        <dbReference type="EMBL" id="KAG0556353.1"/>
    </source>
</evidence>
<feature type="region of interest" description="Disordered" evidence="1">
    <location>
        <begin position="42"/>
        <end position="272"/>
    </location>
</feature>
<feature type="compositionally biased region" description="Basic and acidic residues" evidence="1">
    <location>
        <begin position="140"/>
        <end position="156"/>
    </location>
</feature>
<comment type="caution">
    <text evidence="2">The sequence shown here is derived from an EMBL/GenBank/DDBJ whole genome shotgun (WGS) entry which is preliminary data.</text>
</comment>
<dbReference type="Proteomes" id="UP000822688">
    <property type="component" value="Chromosome 11"/>
</dbReference>
<feature type="compositionally biased region" description="Polar residues" evidence="1">
    <location>
        <begin position="83"/>
        <end position="108"/>
    </location>
</feature>
<feature type="region of interest" description="Disordered" evidence="1">
    <location>
        <begin position="354"/>
        <end position="419"/>
    </location>
</feature>
<organism evidence="2 3">
    <name type="scientific">Ceratodon purpureus</name>
    <name type="common">Fire moss</name>
    <name type="synonym">Dicranum purpureum</name>
    <dbReference type="NCBI Taxonomy" id="3225"/>
    <lineage>
        <taxon>Eukaryota</taxon>
        <taxon>Viridiplantae</taxon>
        <taxon>Streptophyta</taxon>
        <taxon>Embryophyta</taxon>
        <taxon>Bryophyta</taxon>
        <taxon>Bryophytina</taxon>
        <taxon>Bryopsida</taxon>
        <taxon>Dicranidae</taxon>
        <taxon>Pseudoditrichales</taxon>
        <taxon>Ditrichaceae</taxon>
        <taxon>Ceratodon</taxon>
    </lineage>
</organism>
<feature type="compositionally biased region" description="Polar residues" evidence="1">
    <location>
        <begin position="549"/>
        <end position="561"/>
    </location>
</feature>
<feature type="region of interest" description="Disordered" evidence="1">
    <location>
        <begin position="707"/>
        <end position="737"/>
    </location>
</feature>
<reference evidence="2 3" key="1">
    <citation type="submission" date="2020-06" db="EMBL/GenBank/DDBJ databases">
        <title>WGS assembly of Ceratodon purpureus strain R40.</title>
        <authorList>
            <person name="Carey S.B."/>
            <person name="Jenkins J."/>
            <person name="Shu S."/>
            <person name="Lovell J.T."/>
            <person name="Sreedasyam A."/>
            <person name="Maumus F."/>
            <person name="Tiley G.P."/>
            <person name="Fernandez-Pozo N."/>
            <person name="Barry K."/>
            <person name="Chen C."/>
            <person name="Wang M."/>
            <person name="Lipzen A."/>
            <person name="Daum C."/>
            <person name="Saski C.A."/>
            <person name="Payton A.C."/>
            <person name="Mcbreen J.C."/>
            <person name="Conrad R.E."/>
            <person name="Kollar L.M."/>
            <person name="Olsson S."/>
            <person name="Huttunen S."/>
            <person name="Landis J.B."/>
            <person name="Wickett N.J."/>
            <person name="Johnson M.G."/>
            <person name="Rensing S.A."/>
            <person name="Grimwood J."/>
            <person name="Schmutz J."/>
            <person name="Mcdaniel S.F."/>
        </authorList>
    </citation>
    <scope>NUCLEOTIDE SEQUENCE [LARGE SCALE GENOMIC DNA]</scope>
    <source>
        <strain evidence="2 3">R40</strain>
    </source>
</reference>
<name>A0A8T0GB05_CERPU</name>
<dbReference type="AlphaFoldDB" id="A0A8T0GB05"/>